<evidence type="ECO:0000313" key="3">
    <source>
        <dbReference type="Proteomes" id="UP000002624"/>
    </source>
</evidence>
<dbReference type="HOGENOM" id="CLU_2235812_0_0_1"/>
<name>C6HMR5_AJECH</name>
<feature type="compositionally biased region" description="Low complexity" evidence="1">
    <location>
        <begin position="1"/>
        <end position="12"/>
    </location>
</feature>
<evidence type="ECO:0000313" key="2">
    <source>
        <dbReference type="EMBL" id="EER38512.1"/>
    </source>
</evidence>
<dbReference type="VEuPathDB" id="FungiDB:HCDG_07381"/>
<accession>C6HMR5</accession>
<organism evidence="2 3">
    <name type="scientific">Ajellomyces capsulatus (strain H143)</name>
    <name type="common">Darling's disease fungus</name>
    <name type="synonym">Histoplasma capsulatum</name>
    <dbReference type="NCBI Taxonomy" id="544712"/>
    <lineage>
        <taxon>Eukaryota</taxon>
        <taxon>Fungi</taxon>
        <taxon>Dikarya</taxon>
        <taxon>Ascomycota</taxon>
        <taxon>Pezizomycotina</taxon>
        <taxon>Eurotiomycetes</taxon>
        <taxon>Eurotiomycetidae</taxon>
        <taxon>Onygenales</taxon>
        <taxon>Ajellomycetaceae</taxon>
        <taxon>Histoplasma</taxon>
    </lineage>
</organism>
<feature type="region of interest" description="Disordered" evidence="1">
    <location>
        <begin position="1"/>
        <end position="27"/>
    </location>
</feature>
<protein>
    <submittedName>
        <fullName evidence="2">Uncharacterized protein</fullName>
    </submittedName>
</protein>
<sequence length="105" mass="11335">MSDSLASGCSSPPSAPPLPARSQNDISKDSGFILKGQHALEDGPPGNIMECMVFDVQTIEQSTGLAEYETRVYGVKPCFIKFADGKEPRTAYGNVFMFAGDERVK</sequence>
<reference evidence="3" key="1">
    <citation type="submission" date="2009-05" db="EMBL/GenBank/DDBJ databases">
        <title>The genome sequence of Ajellomyces capsulatus strain H143.</title>
        <authorList>
            <person name="Champion M."/>
            <person name="Cuomo C.A."/>
            <person name="Ma L.-J."/>
            <person name="Henn M.R."/>
            <person name="Sil A."/>
            <person name="Goldman B."/>
            <person name="Young S.K."/>
            <person name="Kodira C.D."/>
            <person name="Zeng Q."/>
            <person name="Koehrsen M."/>
            <person name="Alvarado L."/>
            <person name="Berlin A.M."/>
            <person name="Borenstein D."/>
            <person name="Chen Z."/>
            <person name="Engels R."/>
            <person name="Freedman E."/>
            <person name="Gellesch M."/>
            <person name="Goldberg J."/>
            <person name="Griggs A."/>
            <person name="Gujja S."/>
            <person name="Heiman D.I."/>
            <person name="Hepburn T.A."/>
            <person name="Howarth C."/>
            <person name="Jen D."/>
            <person name="Larson L."/>
            <person name="Lewis B."/>
            <person name="Mehta T."/>
            <person name="Park D."/>
            <person name="Pearson M."/>
            <person name="Roberts A."/>
            <person name="Saif S."/>
            <person name="Shea T.D."/>
            <person name="Shenoy N."/>
            <person name="Sisk P."/>
            <person name="Stolte C."/>
            <person name="Sykes S."/>
            <person name="Walk T."/>
            <person name="White J."/>
            <person name="Yandava C."/>
            <person name="Klein B."/>
            <person name="McEwen J.G."/>
            <person name="Puccia R."/>
            <person name="Goldman G.H."/>
            <person name="Felipe M.S."/>
            <person name="Nino-Vega G."/>
            <person name="San-Blas G."/>
            <person name="Taylor J.W."/>
            <person name="Mendoza L."/>
            <person name="Galagan J.E."/>
            <person name="Nusbaum C."/>
            <person name="Birren B.W."/>
        </authorList>
    </citation>
    <scope>NUCLEOTIDE SEQUENCE [LARGE SCALE GENOMIC DNA]</scope>
    <source>
        <strain evidence="3">H143</strain>
    </source>
</reference>
<proteinExistence type="predicted"/>
<dbReference type="Proteomes" id="UP000002624">
    <property type="component" value="Unassembled WGS sequence"/>
</dbReference>
<dbReference type="EMBL" id="GG692431">
    <property type="protein sequence ID" value="EER38512.1"/>
    <property type="molecule type" value="Genomic_DNA"/>
</dbReference>
<evidence type="ECO:0000256" key="1">
    <source>
        <dbReference type="SAM" id="MobiDB-lite"/>
    </source>
</evidence>
<gene>
    <name evidence="2" type="ORF">HCDG_07381</name>
</gene>
<dbReference type="AlphaFoldDB" id="C6HMR5"/>